<evidence type="ECO:0000256" key="4">
    <source>
        <dbReference type="PROSITE-ProRule" id="PRU00024"/>
    </source>
</evidence>
<keyword evidence="5" id="KW-0175">Coiled coil</keyword>
<evidence type="ECO:0000313" key="9">
    <source>
        <dbReference type="Proteomes" id="UP000887568"/>
    </source>
</evidence>
<dbReference type="InterPro" id="IPR027370">
    <property type="entry name" value="Znf-RING_euk"/>
</dbReference>
<dbReference type="GO" id="GO:0008270">
    <property type="term" value="F:zinc ion binding"/>
    <property type="evidence" value="ECO:0007669"/>
    <property type="project" value="UniProtKB-KW"/>
</dbReference>
<evidence type="ECO:0000256" key="5">
    <source>
        <dbReference type="SAM" id="Coils"/>
    </source>
</evidence>
<dbReference type="InterPro" id="IPR001841">
    <property type="entry name" value="Znf_RING"/>
</dbReference>
<protein>
    <submittedName>
        <fullName evidence="8">Uncharacterized protein</fullName>
    </submittedName>
</protein>
<dbReference type="InterPro" id="IPR013083">
    <property type="entry name" value="Znf_RING/FYVE/PHD"/>
</dbReference>
<keyword evidence="2 4" id="KW-0863">Zinc-finger</keyword>
<dbReference type="PANTHER" id="PTHR25462">
    <property type="entry name" value="BONUS, ISOFORM C-RELATED"/>
    <property type="match status" value="1"/>
</dbReference>
<dbReference type="GeneID" id="119740027"/>
<evidence type="ECO:0000259" key="7">
    <source>
        <dbReference type="PROSITE" id="PS50119"/>
    </source>
</evidence>
<dbReference type="RefSeq" id="XP_038071147.1">
    <property type="nucleotide sequence ID" value="XM_038215219.1"/>
</dbReference>
<dbReference type="SUPFAM" id="SSF57845">
    <property type="entry name" value="B-box zinc-binding domain"/>
    <property type="match status" value="1"/>
</dbReference>
<dbReference type="CDD" id="cd19756">
    <property type="entry name" value="Bbox2"/>
    <property type="match status" value="1"/>
</dbReference>
<dbReference type="InterPro" id="IPR017907">
    <property type="entry name" value="Znf_RING_CS"/>
</dbReference>
<dbReference type="PROSITE" id="PS50119">
    <property type="entry name" value="ZF_BBOX"/>
    <property type="match status" value="1"/>
</dbReference>
<keyword evidence="9" id="KW-1185">Reference proteome</keyword>
<dbReference type="Pfam" id="PF00643">
    <property type="entry name" value="zf-B_box"/>
    <property type="match status" value="1"/>
</dbReference>
<dbReference type="SUPFAM" id="SSF57850">
    <property type="entry name" value="RING/U-box"/>
    <property type="match status" value="1"/>
</dbReference>
<feature type="domain" description="RING-type" evidence="6">
    <location>
        <begin position="21"/>
        <end position="62"/>
    </location>
</feature>
<dbReference type="InterPro" id="IPR000315">
    <property type="entry name" value="Znf_B-box"/>
</dbReference>
<dbReference type="PANTHER" id="PTHR25462:SF296">
    <property type="entry name" value="MEIOTIC P26, ISOFORM F"/>
    <property type="match status" value="1"/>
</dbReference>
<evidence type="ECO:0000313" key="8">
    <source>
        <dbReference type="EnsemblMetazoa" id="XP_038071147.1"/>
    </source>
</evidence>
<dbReference type="OMA" id="VCAISHT"/>
<dbReference type="PROSITE" id="PS50089">
    <property type="entry name" value="ZF_RING_2"/>
    <property type="match status" value="1"/>
</dbReference>
<dbReference type="PROSITE" id="PS00518">
    <property type="entry name" value="ZF_RING_1"/>
    <property type="match status" value="1"/>
</dbReference>
<feature type="coiled-coil region" evidence="5">
    <location>
        <begin position="184"/>
        <end position="218"/>
    </location>
</feature>
<keyword evidence="3" id="KW-0862">Zinc</keyword>
<sequence length="324" mass="37123">MATKGGHNSSLWSFAEEHLTCSICYNLFDTPKTLACLHSFCENCLLRCHDGYSEEIMCPVCRQADSTTFGAVENITTDFKLVNMVESVRKEDKQAAPFCSEHDEKLCRVYCQTCEELLCLNCLAESDDHREHVLEEVREVVAGKRQAVKDHMPQYQTFMKEIAVALNQTDTLERDFELALDRTSKEVEEQAEKEIAKVNAAKNKLLDELQQIQTTRKERFAENKLEITGMRSTFMGIIDRAADAIQESNDFDFLKRYSKLSNDFQYLTFSSLPSIDANASFLKFKSGDLGTSFGSLLTKQDLPIHKTITNYRAKGRQRKWQGWR</sequence>
<dbReference type="Gene3D" id="3.30.40.10">
    <property type="entry name" value="Zinc/RING finger domain, C3HC4 (zinc finger)"/>
    <property type="match status" value="1"/>
</dbReference>
<evidence type="ECO:0000256" key="2">
    <source>
        <dbReference type="ARBA" id="ARBA00022771"/>
    </source>
</evidence>
<dbReference type="AlphaFoldDB" id="A0A914B6R0"/>
<accession>A0A914B6R0</accession>
<dbReference type="Pfam" id="PF13445">
    <property type="entry name" value="zf-RING_UBOX"/>
    <property type="match status" value="1"/>
</dbReference>
<name>A0A914B6R0_PATMI</name>
<reference evidence="8" key="1">
    <citation type="submission" date="2022-11" db="UniProtKB">
        <authorList>
            <consortium name="EnsemblMetazoa"/>
        </authorList>
    </citation>
    <scope>IDENTIFICATION</scope>
</reference>
<evidence type="ECO:0000256" key="3">
    <source>
        <dbReference type="ARBA" id="ARBA00022833"/>
    </source>
</evidence>
<evidence type="ECO:0000259" key="6">
    <source>
        <dbReference type="PROSITE" id="PS50089"/>
    </source>
</evidence>
<proteinExistence type="predicted"/>
<dbReference type="SMART" id="SM00336">
    <property type="entry name" value="BBOX"/>
    <property type="match status" value="1"/>
</dbReference>
<dbReference type="EnsemblMetazoa" id="XM_038215219.1">
    <property type="protein sequence ID" value="XP_038071147.1"/>
    <property type="gene ID" value="LOC119740027"/>
</dbReference>
<dbReference type="InterPro" id="IPR047153">
    <property type="entry name" value="TRIM45/56/19-like"/>
</dbReference>
<keyword evidence="1" id="KW-0479">Metal-binding</keyword>
<dbReference type="OrthoDB" id="6105938at2759"/>
<evidence type="ECO:0000256" key="1">
    <source>
        <dbReference type="ARBA" id="ARBA00022723"/>
    </source>
</evidence>
<organism evidence="8 9">
    <name type="scientific">Patiria miniata</name>
    <name type="common">Bat star</name>
    <name type="synonym">Asterina miniata</name>
    <dbReference type="NCBI Taxonomy" id="46514"/>
    <lineage>
        <taxon>Eukaryota</taxon>
        <taxon>Metazoa</taxon>
        <taxon>Echinodermata</taxon>
        <taxon>Eleutherozoa</taxon>
        <taxon>Asterozoa</taxon>
        <taxon>Asteroidea</taxon>
        <taxon>Valvatacea</taxon>
        <taxon>Valvatida</taxon>
        <taxon>Asterinidae</taxon>
        <taxon>Patiria</taxon>
    </lineage>
</organism>
<dbReference type="SMART" id="SM00184">
    <property type="entry name" value="RING"/>
    <property type="match status" value="1"/>
</dbReference>
<dbReference type="Proteomes" id="UP000887568">
    <property type="component" value="Unplaced"/>
</dbReference>
<dbReference type="Gene3D" id="3.30.160.60">
    <property type="entry name" value="Classic Zinc Finger"/>
    <property type="match status" value="1"/>
</dbReference>
<feature type="domain" description="B box-type" evidence="7">
    <location>
        <begin position="94"/>
        <end position="137"/>
    </location>
</feature>